<keyword evidence="2 4" id="KW-0808">Transferase</keyword>
<dbReference type="GO" id="GO:0030163">
    <property type="term" value="P:protein catabolic process"/>
    <property type="evidence" value="ECO:0007669"/>
    <property type="project" value="InterPro"/>
</dbReference>
<dbReference type="KEGG" id="tpv:TP02_0627"/>
<dbReference type="InParanoid" id="Q4N4L3"/>
<dbReference type="Proteomes" id="UP000001949">
    <property type="component" value="Unassembled WGS sequence"/>
</dbReference>
<evidence type="ECO:0000313" key="4">
    <source>
        <dbReference type="EMBL" id="EAN32910.1"/>
    </source>
</evidence>
<keyword evidence="3" id="KW-0012">Acyltransferase</keyword>
<gene>
    <name evidence="4" type="ordered locus">TP02_0627</name>
</gene>
<dbReference type="PANTHER" id="PTHR30098">
    <property type="entry name" value="LEUCYL/PHENYLALANYL-TRNA--PROTEIN TRANSFERASE"/>
    <property type="match status" value="1"/>
</dbReference>
<sequence length="537" mass="62909">MNNDRFLEEIEREEKLLNSWDSFGSLSIFDYFNRFKQLSDVFEEYESEFPEFSLEVLDHFSYFEVVENDRLKRLKTFLTLCYSVKYSTNRKICYKIKESPEFQVFREILLFYHNDKVNHPVTGENNLLNKFPVWSKNLREIRIKLARGLLDTILAGNCEFPAKSITNQLKNDIKILSTLKRIKELQIPVNSLQLLLPFNSLDAILYLYSLNIITDELCWSPCIDVDFVMMLMEFGFIPIGYRLVFPAFERVIILPKMHQFRCCLAPLDIKLPKKALKLKEQLQITINQDFHQVMKGIVDKFGENWLYPPIQHVFSLIHFYTNLQSYITDNNTMSKDNVNGVKMGKGELSKLISVEVWKNKQLIAGEIGCTFTTFTHPHYFYFCNLLLLQQIIELFSSVNCSPINFGIYFQNPFFVIIFRPVINSCYYWLGMTVIVVNGSVYTSLTGFHSVSNSGKFQLIALAALLHFNGFELWDLGMHLPYKTEMGAKCISRTLFIQDLNRYKFNARNLEIPKKYKNDTNSTQLINDFTNLIFSKNY</sequence>
<dbReference type="InterPro" id="IPR016181">
    <property type="entry name" value="Acyl_CoA_acyltransferase"/>
</dbReference>
<dbReference type="VEuPathDB" id="PiroplasmaDB:TpMuguga_02g00627"/>
<dbReference type="GO" id="GO:0008914">
    <property type="term" value="F:leucyl-tRNA--protein transferase activity"/>
    <property type="evidence" value="ECO:0007669"/>
    <property type="project" value="InterPro"/>
</dbReference>
<dbReference type="PANTHER" id="PTHR30098:SF2">
    <property type="entry name" value="LEUCYL_PHENYLALANYL-TRNA--PROTEIN TRANSFERASE"/>
    <property type="match status" value="1"/>
</dbReference>
<comment type="caution">
    <text evidence="4">The sequence shown here is derived from an EMBL/GenBank/DDBJ whole genome shotgun (WGS) entry which is preliminary data.</text>
</comment>
<evidence type="ECO:0000256" key="2">
    <source>
        <dbReference type="ARBA" id="ARBA00022679"/>
    </source>
</evidence>
<dbReference type="GO" id="GO:0005737">
    <property type="term" value="C:cytoplasm"/>
    <property type="evidence" value="ECO:0007669"/>
    <property type="project" value="TreeGrafter"/>
</dbReference>
<dbReference type="OMA" id="MGAKCIS"/>
<proteinExistence type="predicted"/>
<evidence type="ECO:0000313" key="5">
    <source>
        <dbReference type="Proteomes" id="UP000001949"/>
    </source>
</evidence>
<keyword evidence="1" id="KW-0963">Cytoplasm</keyword>
<evidence type="ECO:0000256" key="1">
    <source>
        <dbReference type="ARBA" id="ARBA00022490"/>
    </source>
</evidence>
<dbReference type="Pfam" id="PF03588">
    <property type="entry name" value="Leu_Phe_trans"/>
    <property type="match status" value="2"/>
</dbReference>
<accession>Q4N4L3</accession>
<dbReference type="AlphaFoldDB" id="Q4N4L3"/>
<organism evidence="4 5">
    <name type="scientific">Theileria parva</name>
    <name type="common">East coast fever infection agent</name>
    <dbReference type="NCBI Taxonomy" id="5875"/>
    <lineage>
        <taxon>Eukaryota</taxon>
        <taxon>Sar</taxon>
        <taxon>Alveolata</taxon>
        <taxon>Apicomplexa</taxon>
        <taxon>Aconoidasida</taxon>
        <taxon>Piroplasmida</taxon>
        <taxon>Theileriidae</taxon>
        <taxon>Theileria</taxon>
    </lineage>
</organism>
<reference evidence="4 5" key="1">
    <citation type="journal article" date="2005" name="Science">
        <title>Genome sequence of Theileria parva, a bovine pathogen that transforms lymphocytes.</title>
        <authorList>
            <person name="Gardner M.J."/>
            <person name="Bishop R."/>
            <person name="Shah T."/>
            <person name="de Villiers E.P."/>
            <person name="Carlton J.M."/>
            <person name="Hall N."/>
            <person name="Ren Q."/>
            <person name="Paulsen I.T."/>
            <person name="Pain A."/>
            <person name="Berriman M."/>
            <person name="Wilson R.J.M."/>
            <person name="Sato S."/>
            <person name="Ralph S.A."/>
            <person name="Mann D.J."/>
            <person name="Xiong Z."/>
            <person name="Shallom S.J."/>
            <person name="Weidman J."/>
            <person name="Jiang L."/>
            <person name="Lynn J."/>
            <person name="Weaver B."/>
            <person name="Shoaibi A."/>
            <person name="Domingo A.R."/>
            <person name="Wasawo D."/>
            <person name="Crabtree J."/>
            <person name="Wortman J.R."/>
            <person name="Haas B."/>
            <person name="Angiuoli S.V."/>
            <person name="Creasy T.H."/>
            <person name="Lu C."/>
            <person name="Suh B."/>
            <person name="Silva J.C."/>
            <person name="Utterback T.R."/>
            <person name="Feldblyum T.V."/>
            <person name="Pertea M."/>
            <person name="Allen J."/>
            <person name="Nierman W.C."/>
            <person name="Taracha E.L.N."/>
            <person name="Salzberg S.L."/>
            <person name="White O.R."/>
            <person name="Fitzhugh H.A."/>
            <person name="Morzaria S."/>
            <person name="Venter J.C."/>
            <person name="Fraser C.M."/>
            <person name="Nene V."/>
        </authorList>
    </citation>
    <scope>NUCLEOTIDE SEQUENCE [LARGE SCALE GENOMIC DNA]</scope>
    <source>
        <strain evidence="4 5">Muguga</strain>
    </source>
</reference>
<dbReference type="EMBL" id="AAGK01000002">
    <property type="protein sequence ID" value="EAN32910.1"/>
    <property type="molecule type" value="Genomic_DNA"/>
</dbReference>
<protein>
    <submittedName>
        <fullName evidence="4">Leucyl / phenylalanyl-tRNA protein transferase, putative</fullName>
    </submittedName>
</protein>
<keyword evidence="5" id="KW-1185">Reference proteome</keyword>
<name>Q4N4L3_THEPA</name>
<dbReference type="InterPro" id="IPR042203">
    <property type="entry name" value="Leu/Phe-tRNA_Trfase_C"/>
</dbReference>
<dbReference type="SUPFAM" id="SSF55729">
    <property type="entry name" value="Acyl-CoA N-acyltransferases (Nat)"/>
    <property type="match status" value="2"/>
</dbReference>
<dbReference type="Gene3D" id="3.40.630.70">
    <property type="entry name" value="Leucyl/phenylalanyl-tRNA-protein transferase, C-terminal domain"/>
    <property type="match status" value="2"/>
</dbReference>
<evidence type="ECO:0000256" key="3">
    <source>
        <dbReference type="ARBA" id="ARBA00023315"/>
    </source>
</evidence>
<dbReference type="eggNOG" id="ENOG502RQIP">
    <property type="taxonomic scope" value="Eukaryota"/>
</dbReference>
<dbReference type="InterPro" id="IPR004616">
    <property type="entry name" value="Leu/Phe-tRNA_Trfase"/>
</dbReference>